<evidence type="ECO:0000256" key="3">
    <source>
        <dbReference type="ARBA" id="ARBA00019010"/>
    </source>
</evidence>
<evidence type="ECO:0000313" key="12">
    <source>
        <dbReference type="Proteomes" id="UP000715095"/>
    </source>
</evidence>
<dbReference type="Proteomes" id="UP000715095">
    <property type="component" value="Unassembled WGS sequence"/>
</dbReference>
<dbReference type="SUPFAM" id="SSF52540">
    <property type="entry name" value="P-loop containing nucleoside triphosphate hydrolases"/>
    <property type="match status" value="1"/>
</dbReference>
<evidence type="ECO:0000256" key="4">
    <source>
        <dbReference type="ARBA" id="ARBA00022490"/>
    </source>
</evidence>
<dbReference type="Pfam" id="PF02367">
    <property type="entry name" value="TsaE"/>
    <property type="match status" value="1"/>
</dbReference>
<dbReference type="NCBIfam" id="TIGR00150">
    <property type="entry name" value="T6A_YjeE"/>
    <property type="match status" value="1"/>
</dbReference>
<evidence type="ECO:0000256" key="9">
    <source>
        <dbReference type="ARBA" id="ARBA00022842"/>
    </source>
</evidence>
<evidence type="ECO:0000313" key="11">
    <source>
        <dbReference type="EMBL" id="MBM6704100.1"/>
    </source>
</evidence>
<comment type="similarity">
    <text evidence="2">Belongs to the TsaE family.</text>
</comment>
<keyword evidence="5" id="KW-0819">tRNA processing</keyword>
<organism evidence="11 12">
    <name type="scientific">Sutterella massiliensis</name>
    <dbReference type="NCBI Taxonomy" id="1816689"/>
    <lineage>
        <taxon>Bacteria</taxon>
        <taxon>Pseudomonadati</taxon>
        <taxon>Pseudomonadota</taxon>
        <taxon>Betaproteobacteria</taxon>
        <taxon>Burkholderiales</taxon>
        <taxon>Sutterellaceae</taxon>
        <taxon>Sutterella</taxon>
    </lineage>
</organism>
<keyword evidence="8" id="KW-0067">ATP-binding</keyword>
<evidence type="ECO:0000256" key="5">
    <source>
        <dbReference type="ARBA" id="ARBA00022694"/>
    </source>
</evidence>
<dbReference type="InterPro" id="IPR003442">
    <property type="entry name" value="T6A_TsaE"/>
</dbReference>
<accession>A0ABS2DRY8</accession>
<proteinExistence type="inferred from homology"/>
<evidence type="ECO:0000256" key="10">
    <source>
        <dbReference type="ARBA" id="ARBA00032441"/>
    </source>
</evidence>
<dbReference type="PANTHER" id="PTHR33540:SF2">
    <property type="entry name" value="TRNA THREONYLCARBAMOYLADENOSINE BIOSYNTHESIS PROTEIN TSAE"/>
    <property type="match status" value="1"/>
</dbReference>
<evidence type="ECO:0000256" key="6">
    <source>
        <dbReference type="ARBA" id="ARBA00022723"/>
    </source>
</evidence>
<sequence>MPHFEASLPTSDDTDRLGAAAAEALLASRDSIVEHGFALRLEGNLGAGKTSFMRALLRTLGWQGAVKSPTFTLLETYEVAGVAVNHFDFYRFEEPTEFEDAGFRDMYCAGAFCASEWSERALPYLPAADLVVSLVQEGLGRRVCIDAETPSGAAFLALMSAQWNAAAC</sequence>
<evidence type="ECO:0000256" key="2">
    <source>
        <dbReference type="ARBA" id="ARBA00007599"/>
    </source>
</evidence>
<keyword evidence="9" id="KW-0460">Magnesium</keyword>
<dbReference type="Gene3D" id="3.40.50.300">
    <property type="entry name" value="P-loop containing nucleotide triphosphate hydrolases"/>
    <property type="match status" value="1"/>
</dbReference>
<dbReference type="InterPro" id="IPR027417">
    <property type="entry name" value="P-loop_NTPase"/>
</dbReference>
<evidence type="ECO:0000256" key="7">
    <source>
        <dbReference type="ARBA" id="ARBA00022741"/>
    </source>
</evidence>
<evidence type="ECO:0000256" key="1">
    <source>
        <dbReference type="ARBA" id="ARBA00004496"/>
    </source>
</evidence>
<keyword evidence="7" id="KW-0547">Nucleotide-binding</keyword>
<keyword evidence="4" id="KW-0963">Cytoplasm</keyword>
<comment type="caution">
    <text evidence="11">The sequence shown here is derived from an EMBL/GenBank/DDBJ whole genome shotgun (WGS) entry which is preliminary data.</text>
</comment>
<protein>
    <recommendedName>
        <fullName evidence="3">tRNA threonylcarbamoyladenosine biosynthesis protein TsaE</fullName>
    </recommendedName>
    <alternativeName>
        <fullName evidence="10">t(6)A37 threonylcarbamoyladenosine biosynthesis protein TsaE</fullName>
    </alternativeName>
</protein>
<evidence type="ECO:0000256" key="8">
    <source>
        <dbReference type="ARBA" id="ARBA00022840"/>
    </source>
</evidence>
<gene>
    <name evidence="11" type="primary">tsaE</name>
    <name evidence="11" type="ORF">H6A60_06330</name>
</gene>
<name>A0ABS2DRY8_9BURK</name>
<keyword evidence="6" id="KW-0479">Metal-binding</keyword>
<comment type="subcellular location">
    <subcellularLocation>
        <location evidence="1">Cytoplasm</location>
    </subcellularLocation>
</comment>
<reference evidence="11 12" key="1">
    <citation type="journal article" date="2021" name="Sci. Rep.">
        <title>The distribution of antibiotic resistance genes in chicken gut microbiota commensals.</title>
        <authorList>
            <person name="Juricova H."/>
            <person name="Matiasovicova J."/>
            <person name="Kubasova T."/>
            <person name="Cejkova D."/>
            <person name="Rychlik I."/>
        </authorList>
    </citation>
    <scope>NUCLEOTIDE SEQUENCE [LARGE SCALE GENOMIC DNA]</scope>
    <source>
        <strain evidence="11 12">An829</strain>
    </source>
</reference>
<keyword evidence="12" id="KW-1185">Reference proteome</keyword>
<dbReference type="EMBL" id="JACJJC010000008">
    <property type="protein sequence ID" value="MBM6704100.1"/>
    <property type="molecule type" value="Genomic_DNA"/>
</dbReference>
<dbReference type="PANTHER" id="PTHR33540">
    <property type="entry name" value="TRNA THREONYLCARBAMOYLADENOSINE BIOSYNTHESIS PROTEIN TSAE"/>
    <property type="match status" value="1"/>
</dbReference>